<name>A0A9W9DEZ4_9AGAR</name>
<dbReference type="AlphaFoldDB" id="A0A9W9DEZ4"/>
<gene>
    <name evidence="1" type="ORF">J3R30DRAFT_3311249</name>
</gene>
<protein>
    <submittedName>
        <fullName evidence="1">Uncharacterized protein</fullName>
    </submittedName>
</protein>
<dbReference type="InterPro" id="IPR053143">
    <property type="entry name" value="Arylsulfate_ST"/>
</dbReference>
<evidence type="ECO:0000313" key="1">
    <source>
        <dbReference type="EMBL" id="KAJ4466237.1"/>
    </source>
</evidence>
<dbReference type="PANTHER" id="PTHR35340:SF5">
    <property type="entry name" value="ASST-DOMAIN-CONTAINING PROTEIN"/>
    <property type="match status" value="1"/>
</dbReference>
<evidence type="ECO:0000313" key="2">
    <source>
        <dbReference type="Proteomes" id="UP001150266"/>
    </source>
</evidence>
<dbReference type="EMBL" id="JAOTPV010000055">
    <property type="protein sequence ID" value="KAJ4466237.1"/>
    <property type="molecule type" value="Genomic_DNA"/>
</dbReference>
<proteinExistence type="predicted"/>
<dbReference type="OrthoDB" id="5427350at2759"/>
<dbReference type="PANTHER" id="PTHR35340">
    <property type="entry name" value="PQQ ENZYME REPEAT PROTEIN-RELATED"/>
    <property type="match status" value="1"/>
</dbReference>
<reference evidence="1" key="1">
    <citation type="submission" date="2022-08" db="EMBL/GenBank/DDBJ databases">
        <title>A Global Phylogenomic Analysis of the Shiitake Genus Lentinula.</title>
        <authorList>
            <consortium name="DOE Joint Genome Institute"/>
            <person name="Sierra-Patev S."/>
            <person name="Min B."/>
            <person name="Naranjo-Ortiz M."/>
            <person name="Looney B."/>
            <person name="Konkel Z."/>
            <person name="Slot J.C."/>
            <person name="Sakamoto Y."/>
            <person name="Steenwyk J.L."/>
            <person name="Rokas A."/>
            <person name="Carro J."/>
            <person name="Camarero S."/>
            <person name="Ferreira P."/>
            <person name="Molpeceres G."/>
            <person name="Ruiz-Duenas F.J."/>
            <person name="Serrano A."/>
            <person name="Henrissat B."/>
            <person name="Drula E."/>
            <person name="Hughes K.W."/>
            <person name="Mata J.L."/>
            <person name="Ishikawa N.K."/>
            <person name="Vargas-Isla R."/>
            <person name="Ushijima S."/>
            <person name="Smith C.A."/>
            <person name="Ahrendt S."/>
            <person name="Andreopoulos W."/>
            <person name="He G."/>
            <person name="Labutti K."/>
            <person name="Lipzen A."/>
            <person name="Ng V."/>
            <person name="Riley R."/>
            <person name="Sandor L."/>
            <person name="Barry K."/>
            <person name="Martinez A.T."/>
            <person name="Xiao Y."/>
            <person name="Gibbons J.G."/>
            <person name="Terashima K."/>
            <person name="Grigoriev I.V."/>
            <person name="Hibbett D.S."/>
        </authorList>
    </citation>
    <scope>NUCLEOTIDE SEQUENCE</scope>
    <source>
        <strain evidence="1">JLM2183</strain>
    </source>
</reference>
<feature type="non-terminal residue" evidence="1">
    <location>
        <position position="1"/>
    </location>
</feature>
<sequence>RALRYNWTGTPTDSPSLELVNSPKSNLLSVHASWNGATDIVKWELYGASDSSGSNSISLYNKTKSDFETTITVSTVSNSYSHYAVRAIGKSNQVLGSSDFVSSSSAIKITGRTAFAALSVFITLTLLC</sequence>
<accession>A0A9W9DEZ4</accession>
<organism evidence="1 2">
    <name type="scientific">Lentinula aciculospora</name>
    <dbReference type="NCBI Taxonomy" id="153920"/>
    <lineage>
        <taxon>Eukaryota</taxon>
        <taxon>Fungi</taxon>
        <taxon>Dikarya</taxon>
        <taxon>Basidiomycota</taxon>
        <taxon>Agaricomycotina</taxon>
        <taxon>Agaricomycetes</taxon>
        <taxon>Agaricomycetidae</taxon>
        <taxon>Agaricales</taxon>
        <taxon>Marasmiineae</taxon>
        <taxon>Omphalotaceae</taxon>
        <taxon>Lentinula</taxon>
    </lineage>
</organism>
<dbReference type="Proteomes" id="UP001150266">
    <property type="component" value="Unassembled WGS sequence"/>
</dbReference>
<keyword evidence="2" id="KW-1185">Reference proteome</keyword>
<comment type="caution">
    <text evidence="1">The sequence shown here is derived from an EMBL/GenBank/DDBJ whole genome shotgun (WGS) entry which is preliminary data.</text>
</comment>